<keyword evidence="2" id="KW-0812">Transmembrane</keyword>
<evidence type="ECO:0000256" key="2">
    <source>
        <dbReference type="SAM" id="Phobius"/>
    </source>
</evidence>
<feature type="region of interest" description="Disordered" evidence="1">
    <location>
        <begin position="380"/>
        <end position="422"/>
    </location>
</feature>
<evidence type="ECO:0000256" key="1">
    <source>
        <dbReference type="SAM" id="MobiDB-lite"/>
    </source>
</evidence>
<keyword evidence="2" id="KW-1133">Transmembrane helix</keyword>
<protein>
    <submittedName>
        <fullName evidence="5">Uncharacterized protein</fullName>
    </submittedName>
</protein>
<dbReference type="WBParaSite" id="Pan_g19776.t1">
    <property type="protein sequence ID" value="Pan_g19776.t1"/>
    <property type="gene ID" value="Pan_g19776"/>
</dbReference>
<reference evidence="5" key="2">
    <citation type="submission" date="2020-10" db="UniProtKB">
        <authorList>
            <consortium name="WormBaseParasite"/>
        </authorList>
    </citation>
    <scope>IDENTIFICATION</scope>
</reference>
<proteinExistence type="predicted"/>
<organism evidence="4 5">
    <name type="scientific">Panagrellus redivivus</name>
    <name type="common">Microworm</name>
    <dbReference type="NCBI Taxonomy" id="6233"/>
    <lineage>
        <taxon>Eukaryota</taxon>
        <taxon>Metazoa</taxon>
        <taxon>Ecdysozoa</taxon>
        <taxon>Nematoda</taxon>
        <taxon>Chromadorea</taxon>
        <taxon>Rhabditida</taxon>
        <taxon>Tylenchina</taxon>
        <taxon>Panagrolaimomorpha</taxon>
        <taxon>Panagrolaimoidea</taxon>
        <taxon>Panagrolaimidae</taxon>
        <taxon>Panagrellus</taxon>
    </lineage>
</organism>
<reference evidence="4" key="1">
    <citation type="journal article" date="2013" name="Genetics">
        <title>The draft genome and transcriptome of Panagrellus redivivus are shaped by the harsh demands of a free-living lifestyle.</title>
        <authorList>
            <person name="Srinivasan J."/>
            <person name="Dillman A.R."/>
            <person name="Macchietto M.G."/>
            <person name="Heikkinen L."/>
            <person name="Lakso M."/>
            <person name="Fracchia K.M."/>
            <person name="Antoshechkin I."/>
            <person name="Mortazavi A."/>
            <person name="Wong G."/>
            <person name="Sternberg P.W."/>
        </authorList>
    </citation>
    <scope>NUCLEOTIDE SEQUENCE [LARGE SCALE GENOMIC DNA]</scope>
    <source>
        <strain evidence="4">MT8872</strain>
    </source>
</reference>
<keyword evidence="4" id="KW-1185">Reference proteome</keyword>
<name>A0A7E4VFB8_PANRE</name>
<feature type="compositionally biased region" description="Basic and acidic residues" evidence="1">
    <location>
        <begin position="390"/>
        <end position="422"/>
    </location>
</feature>
<dbReference type="Proteomes" id="UP000492821">
    <property type="component" value="Unassembled WGS sequence"/>
</dbReference>
<keyword evidence="3" id="KW-0732">Signal</keyword>
<feature type="signal peptide" evidence="3">
    <location>
        <begin position="1"/>
        <end position="22"/>
    </location>
</feature>
<evidence type="ECO:0000313" key="4">
    <source>
        <dbReference type="Proteomes" id="UP000492821"/>
    </source>
</evidence>
<evidence type="ECO:0000256" key="3">
    <source>
        <dbReference type="SAM" id="SignalP"/>
    </source>
</evidence>
<dbReference type="AlphaFoldDB" id="A0A7E4VFB8"/>
<feature type="compositionally biased region" description="Basic residues" evidence="1">
    <location>
        <begin position="380"/>
        <end position="389"/>
    </location>
</feature>
<sequence length="422" mass="48008">MVLPMLFHLILTVTLLIQSVSLTPFYVFLRSDCQLFITKEDERSNVQFDITPSEHASCQDAEILEYTASGSYYLIIASYASETTLNMAIVPIDLTPVDSPTTIETELVDFSHVLTDDCRFNYATFAMGLFGRILYFVASCESGKSFALARGVIGLDGQWYIPYGPPIPFVGNDKTIDGIYFWNHKFDANNNYLKISLYMLDYSKPNNMKIYFDVRHIHSINTTEYSRDSTTAVKIDKFRSASAPLFLYMSWRTLEARGCFSYFYEERNFYIGNRHREVPEIVAPCYVYTAQRVENANAEKLPDRMTFKFFDATKSNVTFECEKFSKTLGEEGDVDCGKAKRNNYSIIMGCIIGVEVLFVIAIGVTALALFLKEKFCKSKKGAKTGKTGKKKDVIKKSDDTKTDKKDKTDKTDTKTDQKTKQT</sequence>
<accession>A0A7E4VFB8</accession>
<evidence type="ECO:0000313" key="5">
    <source>
        <dbReference type="WBParaSite" id="Pan_g19776.t1"/>
    </source>
</evidence>
<feature type="chain" id="PRO_5028852378" evidence="3">
    <location>
        <begin position="23"/>
        <end position="422"/>
    </location>
</feature>
<keyword evidence="2" id="KW-0472">Membrane</keyword>
<feature type="transmembrane region" description="Helical" evidence="2">
    <location>
        <begin position="346"/>
        <end position="371"/>
    </location>
</feature>